<evidence type="ECO:0000313" key="1">
    <source>
        <dbReference type="EMBL" id="SCM83069.1"/>
    </source>
</evidence>
<accession>A0A212M093</accession>
<evidence type="ECO:0008006" key="2">
    <source>
        <dbReference type="Google" id="ProtNLM"/>
    </source>
</evidence>
<dbReference type="RefSeq" id="WP_288185592.1">
    <property type="nucleotide sequence ID" value="NZ_LT608335.1"/>
</dbReference>
<dbReference type="Gene3D" id="3.20.20.450">
    <property type="entry name" value="EAL domain"/>
    <property type="match status" value="1"/>
</dbReference>
<reference evidence="1" key="1">
    <citation type="submission" date="2016-08" db="EMBL/GenBank/DDBJ databases">
        <authorList>
            <person name="Seilhamer J.J."/>
        </authorList>
    </citation>
    <scope>NUCLEOTIDE SEQUENCE</scope>
    <source>
        <strain evidence="1">86</strain>
    </source>
</reference>
<protein>
    <recommendedName>
        <fullName evidence="2">EAL domain-containing protein</fullName>
    </recommendedName>
</protein>
<dbReference type="EMBL" id="FMJE01000006">
    <property type="protein sequence ID" value="SCM83069.1"/>
    <property type="molecule type" value="Genomic_DNA"/>
</dbReference>
<dbReference type="InterPro" id="IPR035919">
    <property type="entry name" value="EAL_sf"/>
</dbReference>
<sequence>METVYVARQPIFNRTQKVFAYELLFRSDFSNVYAALDGDQATTKVINNSFLIFGIETLTAGKRAFINFTANSLLNDIPSLLPQELVAVEILEDVFPDEDIVSACKKLKSKGYLIVLDDFIFKL</sequence>
<dbReference type="SUPFAM" id="SSF141868">
    <property type="entry name" value="EAL domain-like"/>
    <property type="match status" value="1"/>
</dbReference>
<proteinExistence type="predicted"/>
<dbReference type="AlphaFoldDB" id="A0A212M093"/>
<name>A0A212M093_9FIRM</name>
<gene>
    <name evidence="1" type="ORF">KL86SPO_60031</name>
</gene>
<organism evidence="1">
    <name type="scientific">uncultured Sporomusa sp</name>
    <dbReference type="NCBI Taxonomy" id="307249"/>
    <lineage>
        <taxon>Bacteria</taxon>
        <taxon>Bacillati</taxon>
        <taxon>Bacillota</taxon>
        <taxon>Negativicutes</taxon>
        <taxon>Selenomonadales</taxon>
        <taxon>Sporomusaceae</taxon>
        <taxon>Sporomusa</taxon>
        <taxon>environmental samples</taxon>
    </lineage>
</organism>